<dbReference type="AlphaFoldDB" id="A0A9P7ECG9"/>
<gene>
    <name evidence="1" type="ORF">BJ212DRAFT_1199911</name>
</gene>
<evidence type="ECO:0000313" key="2">
    <source>
        <dbReference type="Proteomes" id="UP000807769"/>
    </source>
</evidence>
<accession>A0A9P7ECG9</accession>
<dbReference type="OrthoDB" id="5967843at2759"/>
<feature type="non-terminal residue" evidence="1">
    <location>
        <position position="86"/>
    </location>
</feature>
<protein>
    <submittedName>
        <fullName evidence="1">Uncharacterized protein</fullName>
    </submittedName>
</protein>
<comment type="caution">
    <text evidence="1">The sequence shown here is derived from an EMBL/GenBank/DDBJ whole genome shotgun (WGS) entry which is preliminary data.</text>
</comment>
<dbReference type="GeneID" id="64623073"/>
<organism evidence="1 2">
    <name type="scientific">Suillus subaureus</name>
    <dbReference type="NCBI Taxonomy" id="48587"/>
    <lineage>
        <taxon>Eukaryota</taxon>
        <taxon>Fungi</taxon>
        <taxon>Dikarya</taxon>
        <taxon>Basidiomycota</taxon>
        <taxon>Agaricomycotina</taxon>
        <taxon>Agaricomycetes</taxon>
        <taxon>Agaricomycetidae</taxon>
        <taxon>Boletales</taxon>
        <taxon>Suillineae</taxon>
        <taxon>Suillaceae</taxon>
        <taxon>Suillus</taxon>
    </lineage>
</organism>
<dbReference type="Proteomes" id="UP000807769">
    <property type="component" value="Unassembled WGS sequence"/>
</dbReference>
<reference evidence="1" key="1">
    <citation type="journal article" date="2020" name="New Phytol.">
        <title>Comparative genomics reveals dynamic genome evolution in host specialist ectomycorrhizal fungi.</title>
        <authorList>
            <person name="Lofgren L.A."/>
            <person name="Nguyen N.H."/>
            <person name="Vilgalys R."/>
            <person name="Ruytinx J."/>
            <person name="Liao H.L."/>
            <person name="Branco S."/>
            <person name="Kuo A."/>
            <person name="LaButti K."/>
            <person name="Lipzen A."/>
            <person name="Andreopoulos W."/>
            <person name="Pangilinan J."/>
            <person name="Riley R."/>
            <person name="Hundley H."/>
            <person name="Na H."/>
            <person name="Barry K."/>
            <person name="Grigoriev I.V."/>
            <person name="Stajich J.E."/>
            <person name="Kennedy P.G."/>
        </authorList>
    </citation>
    <scope>NUCLEOTIDE SEQUENCE</scope>
    <source>
        <strain evidence="1">MN1</strain>
    </source>
</reference>
<dbReference type="EMBL" id="JABBWG010000013">
    <property type="protein sequence ID" value="KAG1817690.1"/>
    <property type="molecule type" value="Genomic_DNA"/>
</dbReference>
<dbReference type="RefSeq" id="XP_041193932.1">
    <property type="nucleotide sequence ID" value="XM_041329056.1"/>
</dbReference>
<sequence length="86" mass="9984">ILFSCKHMKCSMSGHFFAMLTYQLVTNFPSVRKDVNRAIHKNPAVLDSCKSLCDQIEVLFHQPLWHLQYRLCECLPLVFVVDALDE</sequence>
<name>A0A9P7ECG9_9AGAM</name>
<feature type="non-terminal residue" evidence="1">
    <location>
        <position position="1"/>
    </location>
</feature>
<keyword evidence="2" id="KW-1185">Reference proteome</keyword>
<proteinExistence type="predicted"/>
<evidence type="ECO:0000313" key="1">
    <source>
        <dbReference type="EMBL" id="KAG1817690.1"/>
    </source>
</evidence>